<sequence>MKRPNLKPQKPDDSAAKRASKTTGNSSGSKPASAGNPEKHGVPASRSLTSGRPAASRAESPAPKSRVGLSGGVLGKSRLGRVSQTPHFKDNPHGSRTTSRQASNSTFIARLLTLGVVALAVFLVVFSPLKSWMEQQQQARELAAEIERVKADNEDLEDEIARYNDPEYISRQARERLGYVKPGETTYVVIDPPGKEKPQLANGWLEKDTNDLPWFGLLVAGLEVAGGTSQ</sequence>
<dbReference type="InterPro" id="IPR007060">
    <property type="entry name" value="FtsL/DivIC"/>
</dbReference>
<keyword evidence="5" id="KW-1185">Reference proteome</keyword>
<dbReference type="AlphaFoldDB" id="A0A7K0K1F0"/>
<keyword evidence="1" id="KW-0175">Coiled coil</keyword>
<feature type="compositionally biased region" description="Low complexity" evidence="2">
    <location>
        <begin position="52"/>
        <end position="66"/>
    </location>
</feature>
<dbReference type="Pfam" id="PF04977">
    <property type="entry name" value="DivIC"/>
    <property type="match status" value="1"/>
</dbReference>
<name>A0A7K0K1F0_9ACTO</name>
<dbReference type="EMBL" id="VUMY01000002">
    <property type="protein sequence ID" value="MST48870.1"/>
    <property type="molecule type" value="Genomic_DNA"/>
</dbReference>
<keyword evidence="3" id="KW-0812">Transmembrane</keyword>
<evidence type="ECO:0000256" key="2">
    <source>
        <dbReference type="SAM" id="MobiDB-lite"/>
    </source>
</evidence>
<reference evidence="4 5" key="1">
    <citation type="submission" date="2019-08" db="EMBL/GenBank/DDBJ databases">
        <title>In-depth cultivation of the pig gut microbiome towards novel bacterial diversity and tailored functional studies.</title>
        <authorList>
            <person name="Wylensek D."/>
            <person name="Hitch T.C.A."/>
            <person name="Clavel T."/>
        </authorList>
    </citation>
    <scope>NUCLEOTIDE SEQUENCE [LARGE SCALE GENOMIC DNA]</scope>
    <source>
        <strain evidence="4 5">RF-GAM-744-WT-7</strain>
    </source>
</reference>
<dbReference type="Proteomes" id="UP000442535">
    <property type="component" value="Unassembled WGS sequence"/>
</dbReference>
<feature type="coiled-coil region" evidence="1">
    <location>
        <begin position="129"/>
        <end position="166"/>
    </location>
</feature>
<accession>A0A7K0K1F0</accession>
<proteinExistence type="predicted"/>
<evidence type="ECO:0000313" key="4">
    <source>
        <dbReference type="EMBL" id="MST48870.1"/>
    </source>
</evidence>
<gene>
    <name evidence="4" type="ORF">FYJ63_01135</name>
</gene>
<evidence type="ECO:0000256" key="1">
    <source>
        <dbReference type="SAM" id="Coils"/>
    </source>
</evidence>
<keyword evidence="3" id="KW-1133">Transmembrane helix</keyword>
<feature type="compositionally biased region" description="Polar residues" evidence="2">
    <location>
        <begin position="21"/>
        <end position="30"/>
    </location>
</feature>
<protein>
    <submittedName>
        <fullName evidence="4">Septum formation initiator family protein</fullName>
    </submittedName>
</protein>
<comment type="caution">
    <text evidence="4">The sequence shown here is derived from an EMBL/GenBank/DDBJ whole genome shotgun (WGS) entry which is preliminary data.</text>
</comment>
<dbReference type="RefSeq" id="WP_287848143.1">
    <property type="nucleotide sequence ID" value="NZ_VUMY01000002.1"/>
</dbReference>
<evidence type="ECO:0000256" key="3">
    <source>
        <dbReference type="SAM" id="Phobius"/>
    </source>
</evidence>
<feature type="transmembrane region" description="Helical" evidence="3">
    <location>
        <begin position="107"/>
        <end position="129"/>
    </location>
</feature>
<organism evidence="4 5">
    <name type="scientific">Mobiluncus porci</name>
    <dbReference type="NCBI Taxonomy" id="2652278"/>
    <lineage>
        <taxon>Bacteria</taxon>
        <taxon>Bacillati</taxon>
        <taxon>Actinomycetota</taxon>
        <taxon>Actinomycetes</taxon>
        <taxon>Actinomycetales</taxon>
        <taxon>Actinomycetaceae</taxon>
        <taxon>Mobiluncus</taxon>
    </lineage>
</organism>
<evidence type="ECO:0000313" key="5">
    <source>
        <dbReference type="Proteomes" id="UP000442535"/>
    </source>
</evidence>
<feature type="region of interest" description="Disordered" evidence="2">
    <location>
        <begin position="1"/>
        <end position="102"/>
    </location>
</feature>
<keyword evidence="3" id="KW-0472">Membrane</keyword>